<feature type="transmembrane region" description="Helical" evidence="7">
    <location>
        <begin position="214"/>
        <end position="233"/>
    </location>
</feature>
<dbReference type="STRING" id="324602.Caur_1977"/>
<feature type="transmembrane region" description="Helical" evidence="7">
    <location>
        <begin position="172"/>
        <end position="194"/>
    </location>
</feature>
<evidence type="ECO:0000259" key="8">
    <source>
        <dbReference type="Pfam" id="PF00361"/>
    </source>
</evidence>
<feature type="transmembrane region" description="Helical" evidence="7">
    <location>
        <begin position="12"/>
        <end position="30"/>
    </location>
</feature>
<proteinExistence type="inferred from homology"/>
<dbReference type="EnsemblBacteria" id="ABY35192">
    <property type="protein sequence ID" value="ABY35192"/>
    <property type="gene ID" value="Caur_1977"/>
</dbReference>
<dbReference type="PANTHER" id="PTHR43507">
    <property type="entry name" value="NADH-UBIQUINONE OXIDOREDUCTASE CHAIN 4"/>
    <property type="match status" value="1"/>
</dbReference>
<evidence type="ECO:0000256" key="4">
    <source>
        <dbReference type="ARBA" id="ARBA00022989"/>
    </source>
</evidence>
<feature type="transmembrane region" description="Helical" evidence="7">
    <location>
        <begin position="143"/>
        <end position="160"/>
    </location>
</feature>
<sequence length="503" mass="55281">MGLITLSADIPWLSLIWLSMLVPAIIIAFIPDRYPDLMRWVGTGFALISLILSLLVFLAYDPVRGGFQFVEYLDWIPQLGISYLLGADGINLPMLLLNGIVIFTGALMSWNIEERIKEYWVWLLLLTTGVYGVFSALDLFLFFVFYELAVLPMYLLIGIWGSTRKEYGAMKLTLFLMAGSALVIIGMIGLYFGSGLRTFNMLVLAEQGFIAGDLQRLLFPALFVGFGVLAGMFPFHTWSPTGHVAAPTAVSMLHAGVLMKLGAYGCLRAAMWLMPIGARDWLPIVVILTILNVVYGASIAMVQRDAKFIIGYSSVSHMGLVVMGLAAGTQIAVMGAVLQMFAHGIMTALFFAVVGRMIYDRTHTRQLPELGGLGRVMPFAAAMFILGGLSSMGMPGLAGFWAEFNIFIGVWERYPLVAVIAALSIPITGAYILRAVWAVFYDEVKNPEFLHLPKLTWQEYSGALILALVLVGLGLYPAWMTELIDTGVRPLVARLGEVMVAMR</sequence>
<feature type="transmembrane region" description="Helical" evidence="7">
    <location>
        <begin position="37"/>
        <end position="60"/>
    </location>
</feature>
<dbReference type="InParanoid" id="A9WED0"/>
<gene>
    <name evidence="9" type="ordered locus">Caur_1977</name>
</gene>
<keyword evidence="9" id="KW-0560">Oxidoreductase</keyword>
<dbReference type="EC" id="1.6.99.5" evidence="9"/>
<dbReference type="Proteomes" id="UP000002008">
    <property type="component" value="Chromosome"/>
</dbReference>
<keyword evidence="10" id="KW-1185">Reference proteome</keyword>
<dbReference type="HOGENOM" id="CLU_007100_4_2_0"/>
<reference evidence="10" key="1">
    <citation type="journal article" date="2011" name="BMC Genomics">
        <title>Complete genome sequence of the filamentous anoxygenic phototrophic bacterium Chloroflexus aurantiacus.</title>
        <authorList>
            <person name="Tang K.H."/>
            <person name="Barry K."/>
            <person name="Chertkov O."/>
            <person name="Dalin E."/>
            <person name="Han C.S."/>
            <person name="Hauser L.J."/>
            <person name="Honchak B.M."/>
            <person name="Karbach L.E."/>
            <person name="Land M.L."/>
            <person name="Lapidus A."/>
            <person name="Larimer F.W."/>
            <person name="Mikhailova N."/>
            <person name="Pitluck S."/>
            <person name="Pierson B.K."/>
            <person name="Blankenship R.E."/>
        </authorList>
    </citation>
    <scope>NUCLEOTIDE SEQUENCE [LARGE SCALE GENOMIC DNA]</scope>
    <source>
        <strain evidence="10">ATCC 29366 / DSM 635 / J-10-fl</strain>
    </source>
</reference>
<feature type="transmembrane region" description="Helical" evidence="7">
    <location>
        <begin position="308"/>
        <end position="328"/>
    </location>
</feature>
<feature type="transmembrane region" description="Helical" evidence="7">
    <location>
        <begin position="80"/>
        <end position="107"/>
    </location>
</feature>
<evidence type="ECO:0000256" key="7">
    <source>
        <dbReference type="SAM" id="Phobius"/>
    </source>
</evidence>
<protein>
    <submittedName>
        <fullName evidence="9">Proton-translocating NADH-quinone oxidoreductase, chain M</fullName>
        <ecNumber evidence="9">1.6.99.5</ecNumber>
    </submittedName>
</protein>
<feature type="domain" description="NADH:quinone oxidoreductase/Mrp antiporter transmembrane" evidence="8">
    <location>
        <begin position="136"/>
        <end position="423"/>
    </location>
</feature>
<feature type="transmembrane region" description="Helical" evidence="7">
    <location>
        <begin position="340"/>
        <end position="359"/>
    </location>
</feature>
<dbReference type="NCBIfam" id="TIGR01972">
    <property type="entry name" value="NDH_I_M"/>
    <property type="match status" value="1"/>
</dbReference>
<comment type="subcellular location">
    <subcellularLocation>
        <location evidence="1">Endomembrane system</location>
        <topology evidence="1">Multi-pass membrane protein</topology>
    </subcellularLocation>
    <subcellularLocation>
        <location evidence="6">Membrane</location>
        <topology evidence="6">Multi-pass membrane protein</topology>
    </subcellularLocation>
</comment>
<dbReference type="Pfam" id="PF00361">
    <property type="entry name" value="Proton_antipo_M"/>
    <property type="match status" value="1"/>
</dbReference>
<evidence type="ECO:0000256" key="1">
    <source>
        <dbReference type="ARBA" id="ARBA00004127"/>
    </source>
</evidence>
<dbReference type="PRINTS" id="PR01437">
    <property type="entry name" value="NUOXDRDTASE4"/>
</dbReference>
<dbReference type="eggNOG" id="COG1008">
    <property type="taxonomic scope" value="Bacteria"/>
</dbReference>
<evidence type="ECO:0000313" key="9">
    <source>
        <dbReference type="EMBL" id="ABY35192.1"/>
    </source>
</evidence>
<dbReference type="InterPro" id="IPR001750">
    <property type="entry name" value="ND/Mrp_TM"/>
</dbReference>
<dbReference type="GO" id="GO:0008137">
    <property type="term" value="F:NADH dehydrogenase (ubiquinone) activity"/>
    <property type="evidence" value="ECO:0007669"/>
    <property type="project" value="InterPro"/>
</dbReference>
<dbReference type="GO" id="GO:0009060">
    <property type="term" value="P:aerobic respiration"/>
    <property type="evidence" value="ECO:0000318"/>
    <property type="project" value="GO_Central"/>
</dbReference>
<comment type="similarity">
    <text evidence="2">Belongs to the complex I subunit 4 family.</text>
</comment>
<keyword evidence="5 7" id="KW-0472">Membrane</keyword>
<feature type="transmembrane region" description="Helical" evidence="7">
    <location>
        <begin position="119"/>
        <end position="137"/>
    </location>
</feature>
<evidence type="ECO:0000256" key="2">
    <source>
        <dbReference type="ARBA" id="ARBA00009025"/>
    </source>
</evidence>
<dbReference type="InterPro" id="IPR010227">
    <property type="entry name" value="NADH_Q_OxRdtase_chainM/4"/>
</dbReference>
<dbReference type="PATRIC" id="fig|324602.8.peg.2246"/>
<feature type="transmembrane region" description="Helical" evidence="7">
    <location>
        <begin position="460"/>
        <end position="479"/>
    </location>
</feature>
<dbReference type="GO" id="GO:0048039">
    <property type="term" value="F:ubiquinone binding"/>
    <property type="evidence" value="ECO:0000318"/>
    <property type="project" value="GO_Central"/>
</dbReference>
<feature type="transmembrane region" description="Helical" evidence="7">
    <location>
        <begin position="281"/>
        <end position="302"/>
    </location>
</feature>
<dbReference type="GO" id="GO:0045271">
    <property type="term" value="C:respiratory chain complex I"/>
    <property type="evidence" value="ECO:0000318"/>
    <property type="project" value="GO_Central"/>
</dbReference>
<feature type="transmembrane region" description="Helical" evidence="7">
    <location>
        <begin position="414"/>
        <end position="440"/>
    </location>
</feature>
<name>A9WED0_CHLAA</name>
<dbReference type="RefSeq" id="WP_012257846.1">
    <property type="nucleotide sequence ID" value="NC_010175.1"/>
</dbReference>
<dbReference type="PANTHER" id="PTHR43507:SF4">
    <property type="entry name" value="PROTON-TRANSLOCATING NADH-QUINONE OXIDOREDUCTASE, CHAIN M"/>
    <property type="match status" value="1"/>
</dbReference>
<evidence type="ECO:0000256" key="3">
    <source>
        <dbReference type="ARBA" id="ARBA00022692"/>
    </source>
</evidence>
<keyword evidence="4 7" id="KW-1133">Transmembrane helix</keyword>
<keyword evidence="3 6" id="KW-0812">Transmembrane</keyword>
<dbReference type="GO" id="GO:0012505">
    <property type="term" value="C:endomembrane system"/>
    <property type="evidence" value="ECO:0007669"/>
    <property type="project" value="UniProtKB-SubCell"/>
</dbReference>
<evidence type="ECO:0000313" key="10">
    <source>
        <dbReference type="Proteomes" id="UP000002008"/>
    </source>
</evidence>
<feature type="transmembrane region" description="Helical" evidence="7">
    <location>
        <begin position="379"/>
        <end position="402"/>
    </location>
</feature>
<dbReference type="GO" id="GO:0015990">
    <property type="term" value="P:electron transport coupled proton transport"/>
    <property type="evidence" value="ECO:0000318"/>
    <property type="project" value="GO_Central"/>
</dbReference>
<accession>A9WED0</accession>
<evidence type="ECO:0000256" key="6">
    <source>
        <dbReference type="RuleBase" id="RU000320"/>
    </source>
</evidence>
<organism evidence="9 10">
    <name type="scientific">Chloroflexus aurantiacus (strain ATCC 29366 / DSM 635 / J-10-fl)</name>
    <dbReference type="NCBI Taxonomy" id="324602"/>
    <lineage>
        <taxon>Bacteria</taxon>
        <taxon>Bacillati</taxon>
        <taxon>Chloroflexota</taxon>
        <taxon>Chloroflexia</taxon>
        <taxon>Chloroflexales</taxon>
        <taxon>Chloroflexineae</taxon>
        <taxon>Chloroflexaceae</taxon>
        <taxon>Chloroflexus</taxon>
    </lineage>
</organism>
<dbReference type="SMR" id="A9WED0"/>
<dbReference type="AlphaFoldDB" id="A9WED0"/>
<dbReference type="GO" id="GO:0042773">
    <property type="term" value="P:ATP synthesis coupled electron transport"/>
    <property type="evidence" value="ECO:0007669"/>
    <property type="project" value="InterPro"/>
</dbReference>
<dbReference type="InterPro" id="IPR003918">
    <property type="entry name" value="NADH_UbQ_OxRdtase"/>
</dbReference>
<evidence type="ECO:0000256" key="5">
    <source>
        <dbReference type="ARBA" id="ARBA00023136"/>
    </source>
</evidence>
<dbReference type="KEGG" id="cau:Caur_1977"/>
<dbReference type="EMBL" id="CP000909">
    <property type="protein sequence ID" value="ABY35192.1"/>
    <property type="molecule type" value="Genomic_DNA"/>
</dbReference>
<dbReference type="GO" id="GO:0016491">
    <property type="term" value="F:oxidoreductase activity"/>
    <property type="evidence" value="ECO:0007669"/>
    <property type="project" value="UniProtKB-KW"/>
</dbReference>